<dbReference type="Proteomes" id="UP000249324">
    <property type="component" value="Unassembled WGS sequence"/>
</dbReference>
<evidence type="ECO:0000313" key="1">
    <source>
        <dbReference type="EMBL" id="MFO7194038.1"/>
    </source>
</evidence>
<name>A0ABD6FKM4_9PSEU</name>
<evidence type="ECO:0000313" key="2">
    <source>
        <dbReference type="Proteomes" id="UP000249324"/>
    </source>
</evidence>
<sequence>MLDDTDFVMVFTEPDRVRKAVDDDLVHHLIAAGLIRCGSKRDTLACLHGAIRRPVTPLALTAKGRTQLARWCALHPLKRK</sequence>
<dbReference type="EMBL" id="QGUI02000331">
    <property type="protein sequence ID" value="MFO7194038.1"/>
    <property type="molecule type" value="Genomic_DNA"/>
</dbReference>
<comment type="caution">
    <text evidence="1">The sequence shown here is derived from an EMBL/GenBank/DDBJ whole genome shotgun (WGS) entry which is preliminary data.</text>
</comment>
<proteinExistence type="predicted"/>
<dbReference type="AlphaFoldDB" id="A0ABD6FKM4"/>
<protein>
    <submittedName>
        <fullName evidence="1">Uncharacterized protein</fullName>
    </submittedName>
</protein>
<accession>A0ABD6FKM4</accession>
<gene>
    <name evidence="1" type="ORF">DIU77_017485</name>
</gene>
<reference evidence="1 2" key="1">
    <citation type="journal article" date="2021" name="BMC Genomics">
        <title>Genome-resolved metagenome and metatranscriptome analyses of thermophilic composting reveal key bacterial players and their metabolic interactions.</title>
        <authorList>
            <person name="Braga L.P.P."/>
            <person name="Pereira R.V."/>
            <person name="Martins L.F."/>
            <person name="Moura L.M.S."/>
            <person name="Sanchez F.B."/>
            <person name="Patane J.S.L."/>
            <person name="da Silva A.M."/>
            <person name="Setubal J.C."/>
        </authorList>
    </citation>
    <scope>NUCLEOTIDE SEQUENCE [LARGE SCALE GENOMIC DNA]</scope>
    <source>
        <strain evidence="1">ZC4RG45</strain>
    </source>
</reference>
<organism evidence="1 2">
    <name type="scientific">Thermocrispum agreste</name>
    <dbReference type="NCBI Taxonomy" id="37925"/>
    <lineage>
        <taxon>Bacteria</taxon>
        <taxon>Bacillati</taxon>
        <taxon>Actinomycetota</taxon>
        <taxon>Actinomycetes</taxon>
        <taxon>Pseudonocardiales</taxon>
        <taxon>Pseudonocardiaceae</taxon>
        <taxon>Thermocrispum</taxon>
    </lineage>
</organism>